<name>A0AAE0ZG86_9GAST</name>
<protein>
    <submittedName>
        <fullName evidence="2">Uncharacterized protein</fullName>
    </submittedName>
</protein>
<reference evidence="2" key="1">
    <citation type="journal article" date="2023" name="G3 (Bethesda)">
        <title>A reference genome for the long-term kleptoplast-retaining sea slug Elysia crispata morphotype clarki.</title>
        <authorList>
            <person name="Eastman K.E."/>
            <person name="Pendleton A.L."/>
            <person name="Shaikh M.A."/>
            <person name="Suttiyut T."/>
            <person name="Ogas R."/>
            <person name="Tomko P."/>
            <person name="Gavelis G."/>
            <person name="Widhalm J.R."/>
            <person name="Wisecaver J.H."/>
        </authorList>
    </citation>
    <scope>NUCLEOTIDE SEQUENCE</scope>
    <source>
        <strain evidence="2">ECLA1</strain>
    </source>
</reference>
<comment type="caution">
    <text evidence="2">The sequence shown here is derived from an EMBL/GenBank/DDBJ whole genome shotgun (WGS) entry which is preliminary data.</text>
</comment>
<proteinExistence type="predicted"/>
<evidence type="ECO:0000313" key="2">
    <source>
        <dbReference type="EMBL" id="KAK3768738.1"/>
    </source>
</evidence>
<feature type="compositionally biased region" description="Polar residues" evidence="1">
    <location>
        <begin position="32"/>
        <end position="45"/>
    </location>
</feature>
<gene>
    <name evidence="2" type="ORF">RRG08_025981</name>
</gene>
<dbReference type="EMBL" id="JAWDGP010004021">
    <property type="protein sequence ID" value="KAK3768738.1"/>
    <property type="molecule type" value="Genomic_DNA"/>
</dbReference>
<evidence type="ECO:0000313" key="3">
    <source>
        <dbReference type="Proteomes" id="UP001283361"/>
    </source>
</evidence>
<keyword evidence="3" id="KW-1185">Reference proteome</keyword>
<sequence length="85" mass="9260">MAGLDVTERASTIGWLQTARGLRRDGQITLETEQQQVQVKHSSPASPGRASGRASKWVPEMVGELLSVTGQTNKHTMTLSILEFP</sequence>
<organism evidence="2 3">
    <name type="scientific">Elysia crispata</name>
    <name type="common">lettuce slug</name>
    <dbReference type="NCBI Taxonomy" id="231223"/>
    <lineage>
        <taxon>Eukaryota</taxon>
        <taxon>Metazoa</taxon>
        <taxon>Spiralia</taxon>
        <taxon>Lophotrochozoa</taxon>
        <taxon>Mollusca</taxon>
        <taxon>Gastropoda</taxon>
        <taxon>Heterobranchia</taxon>
        <taxon>Euthyneura</taxon>
        <taxon>Panpulmonata</taxon>
        <taxon>Sacoglossa</taxon>
        <taxon>Placobranchoidea</taxon>
        <taxon>Plakobranchidae</taxon>
        <taxon>Elysia</taxon>
    </lineage>
</organism>
<evidence type="ECO:0000256" key="1">
    <source>
        <dbReference type="SAM" id="MobiDB-lite"/>
    </source>
</evidence>
<accession>A0AAE0ZG86</accession>
<feature type="region of interest" description="Disordered" evidence="1">
    <location>
        <begin position="32"/>
        <end position="56"/>
    </location>
</feature>
<dbReference type="Proteomes" id="UP001283361">
    <property type="component" value="Unassembled WGS sequence"/>
</dbReference>
<dbReference type="AlphaFoldDB" id="A0AAE0ZG86"/>